<keyword evidence="2" id="KW-0378">Hydrolase</keyword>
<sequence length="273" mass="28793">MSHAINPVDGTRIAFSVIDSDAGAGSPSLLLAHGSALSSAIWRGFGYVRPLRERYRLILPDLRGHGRSDKPHVPDAYAMDLIVDDVLAVLDAAATDRVHYLGYSFGARVGLSLAVRDTGRLRTLTVGGGSARAQAGTFDRLFFPGCADVLGHYGIDGFLEAWAEHLGAPVDAATQAAFRANDATALAAYMRRSDREPGIDDAALAALDVPTLAFVGSEDGERIDDTRELSRTIPGALLAVIRGYDHATTIAAAPEVLSVIEPFLAAHADDSSG</sequence>
<reference evidence="2 3" key="1">
    <citation type="journal article" date="2014" name="Genome Announc.">
        <title>Draft Genome Sequence of Propane- and Butane-Oxidizing Actinobacterium Rhodococcus ruber IEGM 231.</title>
        <authorList>
            <person name="Ivshina I.B."/>
            <person name="Kuyukina M.S."/>
            <person name="Krivoruchko A.V."/>
            <person name="Barbe V."/>
            <person name="Fischer C."/>
        </authorList>
    </citation>
    <scope>NUCLEOTIDE SEQUENCE [LARGE SCALE GENOMIC DNA]</scope>
</reference>
<proteinExistence type="predicted"/>
<accession>A0A098BVE7</accession>
<evidence type="ECO:0000313" key="2">
    <source>
        <dbReference type="EMBL" id="CDZ91696.1"/>
    </source>
</evidence>
<name>A0A098BVE7_9NOCA</name>
<dbReference type="EMBL" id="CCSD01000101">
    <property type="protein sequence ID" value="CDZ91696.1"/>
    <property type="molecule type" value="Genomic_DNA"/>
</dbReference>
<dbReference type="Gene3D" id="3.40.50.1820">
    <property type="entry name" value="alpha/beta hydrolase"/>
    <property type="match status" value="1"/>
</dbReference>
<feature type="domain" description="AB hydrolase-1" evidence="1">
    <location>
        <begin position="27"/>
        <end position="126"/>
    </location>
</feature>
<dbReference type="SUPFAM" id="SSF53474">
    <property type="entry name" value="alpha/beta-Hydrolases"/>
    <property type="match status" value="1"/>
</dbReference>
<dbReference type="InterPro" id="IPR000073">
    <property type="entry name" value="AB_hydrolase_1"/>
</dbReference>
<dbReference type="GeneID" id="66837791"/>
<dbReference type="eggNOG" id="COG0596">
    <property type="taxonomic scope" value="Bacteria"/>
</dbReference>
<dbReference type="Proteomes" id="UP000042997">
    <property type="component" value="Unassembled WGS sequence"/>
</dbReference>
<organism evidence="2 3">
    <name type="scientific">Rhodococcus ruber</name>
    <dbReference type="NCBI Taxonomy" id="1830"/>
    <lineage>
        <taxon>Bacteria</taxon>
        <taxon>Bacillati</taxon>
        <taxon>Actinomycetota</taxon>
        <taxon>Actinomycetes</taxon>
        <taxon>Mycobacteriales</taxon>
        <taxon>Nocardiaceae</taxon>
        <taxon>Rhodococcus</taxon>
    </lineage>
</organism>
<gene>
    <name evidence="2" type="ORF">RHRU231_860077</name>
</gene>
<dbReference type="InterPro" id="IPR050266">
    <property type="entry name" value="AB_hydrolase_sf"/>
</dbReference>
<dbReference type="PANTHER" id="PTHR43798">
    <property type="entry name" value="MONOACYLGLYCEROL LIPASE"/>
    <property type="match status" value="1"/>
</dbReference>
<dbReference type="RefSeq" id="WP_040274894.1">
    <property type="nucleotide sequence ID" value="NZ_CP023714.1"/>
</dbReference>
<evidence type="ECO:0000259" key="1">
    <source>
        <dbReference type="Pfam" id="PF00561"/>
    </source>
</evidence>
<protein>
    <submittedName>
        <fullName evidence="2">Putative alpha/beta hydrolase</fullName>
    </submittedName>
</protein>
<dbReference type="OrthoDB" id="9804723at2"/>
<evidence type="ECO:0000313" key="3">
    <source>
        <dbReference type="Proteomes" id="UP000042997"/>
    </source>
</evidence>
<dbReference type="Pfam" id="PF00561">
    <property type="entry name" value="Abhydrolase_1"/>
    <property type="match status" value="1"/>
</dbReference>
<dbReference type="GO" id="GO:0016787">
    <property type="term" value="F:hydrolase activity"/>
    <property type="evidence" value="ECO:0007669"/>
    <property type="project" value="UniProtKB-KW"/>
</dbReference>
<dbReference type="AlphaFoldDB" id="A0A098BVE7"/>
<dbReference type="InterPro" id="IPR029058">
    <property type="entry name" value="AB_hydrolase_fold"/>
</dbReference>